<keyword evidence="1" id="KW-0378">Hydrolase</keyword>
<dbReference type="NCBIfam" id="TIGR00099">
    <property type="entry name" value="Cof-subfamily"/>
    <property type="match status" value="1"/>
</dbReference>
<gene>
    <name evidence="1" type="ORF">IAB75_09145</name>
</gene>
<evidence type="ECO:0000313" key="1">
    <source>
        <dbReference type="EMBL" id="MBO8484262.1"/>
    </source>
</evidence>
<dbReference type="Pfam" id="PF08282">
    <property type="entry name" value="Hydrolase_3"/>
    <property type="match status" value="1"/>
</dbReference>
<dbReference type="SFLD" id="SFLDG01144">
    <property type="entry name" value="C2.B.4:_PGP_Like"/>
    <property type="match status" value="1"/>
</dbReference>
<reference evidence="1" key="1">
    <citation type="submission" date="2020-10" db="EMBL/GenBank/DDBJ databases">
        <authorList>
            <person name="Gilroy R."/>
        </authorList>
    </citation>
    <scope>NUCLEOTIDE SEQUENCE</scope>
    <source>
        <strain evidence="1">G3-8215</strain>
    </source>
</reference>
<dbReference type="InterPro" id="IPR000150">
    <property type="entry name" value="Cof"/>
</dbReference>
<dbReference type="EMBL" id="JADILV010000062">
    <property type="protein sequence ID" value="MBO8484262.1"/>
    <property type="molecule type" value="Genomic_DNA"/>
</dbReference>
<dbReference type="SFLD" id="SFLDS00003">
    <property type="entry name" value="Haloacid_Dehalogenase"/>
    <property type="match status" value="1"/>
</dbReference>
<dbReference type="AlphaFoldDB" id="A0A940DT38"/>
<dbReference type="InterPro" id="IPR023214">
    <property type="entry name" value="HAD_sf"/>
</dbReference>
<reference evidence="1" key="2">
    <citation type="journal article" date="2021" name="PeerJ">
        <title>Extensive microbial diversity within the chicken gut microbiome revealed by metagenomics and culture.</title>
        <authorList>
            <person name="Gilroy R."/>
            <person name="Ravi A."/>
            <person name="Getino M."/>
            <person name="Pursley I."/>
            <person name="Horton D.L."/>
            <person name="Alikhan N.F."/>
            <person name="Baker D."/>
            <person name="Gharbi K."/>
            <person name="Hall N."/>
            <person name="Watson M."/>
            <person name="Adriaenssens E.M."/>
            <person name="Foster-Nyarko E."/>
            <person name="Jarju S."/>
            <person name="Secka A."/>
            <person name="Antonio M."/>
            <person name="Oren A."/>
            <person name="Chaudhuri R.R."/>
            <person name="La Ragione R."/>
            <person name="Hildebrand F."/>
            <person name="Pallen M.J."/>
        </authorList>
    </citation>
    <scope>NUCLEOTIDE SEQUENCE</scope>
    <source>
        <strain evidence="1">G3-8215</strain>
    </source>
</reference>
<dbReference type="SUPFAM" id="SSF56784">
    <property type="entry name" value="HAD-like"/>
    <property type="match status" value="1"/>
</dbReference>
<dbReference type="Proteomes" id="UP000725002">
    <property type="component" value="Unassembled WGS sequence"/>
</dbReference>
<proteinExistence type="predicted"/>
<dbReference type="GO" id="GO:0016791">
    <property type="term" value="F:phosphatase activity"/>
    <property type="evidence" value="ECO:0007669"/>
    <property type="project" value="TreeGrafter"/>
</dbReference>
<dbReference type="PROSITE" id="PS01228">
    <property type="entry name" value="COF_1"/>
    <property type="match status" value="1"/>
</dbReference>
<dbReference type="Gene3D" id="3.40.50.1000">
    <property type="entry name" value="HAD superfamily/HAD-like"/>
    <property type="match status" value="1"/>
</dbReference>
<evidence type="ECO:0000313" key="2">
    <source>
        <dbReference type="Proteomes" id="UP000725002"/>
    </source>
</evidence>
<dbReference type="InterPro" id="IPR006379">
    <property type="entry name" value="HAD-SF_hydro_IIB"/>
</dbReference>
<organism evidence="1 2">
    <name type="scientific">Candidatus Cryptobacteroides avicola</name>
    <dbReference type="NCBI Taxonomy" id="2840757"/>
    <lineage>
        <taxon>Bacteria</taxon>
        <taxon>Pseudomonadati</taxon>
        <taxon>Bacteroidota</taxon>
        <taxon>Bacteroidia</taxon>
        <taxon>Bacteroidales</taxon>
        <taxon>Candidatus Cryptobacteroides</taxon>
    </lineage>
</organism>
<dbReference type="GO" id="GO:0005829">
    <property type="term" value="C:cytosol"/>
    <property type="evidence" value="ECO:0007669"/>
    <property type="project" value="TreeGrafter"/>
</dbReference>
<dbReference type="PANTHER" id="PTHR10000">
    <property type="entry name" value="PHOSPHOSERINE PHOSPHATASE"/>
    <property type="match status" value="1"/>
</dbReference>
<protein>
    <submittedName>
        <fullName evidence="1">Cof-type HAD-IIB family hydrolase</fullName>
    </submittedName>
</protein>
<name>A0A940DT38_9BACT</name>
<dbReference type="PANTHER" id="PTHR10000:SF25">
    <property type="entry name" value="PHOSPHATASE YKRA-RELATED"/>
    <property type="match status" value="1"/>
</dbReference>
<dbReference type="SFLD" id="SFLDG01140">
    <property type="entry name" value="C2.B:_Phosphomannomutase_and_P"/>
    <property type="match status" value="1"/>
</dbReference>
<sequence length="257" mass="28625">MIKAIFFDIDGTLVSFKTHVISPQVISDLYALREKGIRLFIASGRHYMVMDNLQDFPFDGYISMNGALVNVGGRIVACRTLGAGIAREVGRRCRELDIPAVAFCKKSYGISMQNDFTRRTFEMIKLHNVPIYSWDDLVYEDVCQFTVFADESQERRYFTEGLEEVTVSRWYPAFFDMNSKGLSKADGIAAAIAEFGIAREETMAFGDGGNDSEMLRYAGTGVAMGNSDDSVKSCADYVTLSVDEDGISHAVRHFGLL</sequence>
<accession>A0A940DT38</accession>
<comment type="caution">
    <text evidence="1">The sequence shown here is derived from an EMBL/GenBank/DDBJ whole genome shotgun (WGS) entry which is preliminary data.</text>
</comment>
<dbReference type="NCBIfam" id="TIGR01484">
    <property type="entry name" value="HAD-SF-IIB"/>
    <property type="match status" value="1"/>
</dbReference>
<dbReference type="Gene3D" id="3.30.1240.10">
    <property type="match status" value="1"/>
</dbReference>
<dbReference type="GO" id="GO:0000287">
    <property type="term" value="F:magnesium ion binding"/>
    <property type="evidence" value="ECO:0007669"/>
    <property type="project" value="TreeGrafter"/>
</dbReference>
<dbReference type="PROSITE" id="PS01229">
    <property type="entry name" value="COF_2"/>
    <property type="match status" value="1"/>
</dbReference>
<dbReference type="InterPro" id="IPR036412">
    <property type="entry name" value="HAD-like_sf"/>
</dbReference>